<organism evidence="2 3">
    <name type="scientific">Methylorubrum extorquens DSM 13060</name>
    <dbReference type="NCBI Taxonomy" id="882800"/>
    <lineage>
        <taxon>Bacteria</taxon>
        <taxon>Pseudomonadati</taxon>
        <taxon>Pseudomonadota</taxon>
        <taxon>Alphaproteobacteria</taxon>
        <taxon>Hyphomicrobiales</taxon>
        <taxon>Methylobacteriaceae</taxon>
        <taxon>Methylorubrum</taxon>
    </lineage>
</organism>
<feature type="chain" id="PRO_5003551784" description="DUF3617 family protein" evidence="1">
    <location>
        <begin position="19"/>
        <end position="115"/>
    </location>
</feature>
<evidence type="ECO:0008006" key="4">
    <source>
        <dbReference type="Google" id="ProtNLM"/>
    </source>
</evidence>
<accession>H1KBT8</accession>
<dbReference type="Proteomes" id="UP000004382">
    <property type="component" value="Unassembled WGS sequence"/>
</dbReference>
<gene>
    <name evidence="2" type="ORF">MetexDRAFT_0100</name>
</gene>
<dbReference type="RefSeq" id="WP_003596101.1">
    <property type="nucleotide sequence ID" value="NZ_AGJK01000001.1"/>
</dbReference>
<feature type="signal peptide" evidence="1">
    <location>
        <begin position="1"/>
        <end position="18"/>
    </location>
</feature>
<dbReference type="PATRIC" id="fig|882800.3.peg.95"/>
<comment type="caution">
    <text evidence="2">The sequence shown here is derived from an EMBL/GenBank/DDBJ whole genome shotgun (WGS) entry which is preliminary data.</text>
</comment>
<sequence precursor="true">MKTSLILVAILFATPALSAQTDLYGTWTKKKGNCHEEFKVVIGPKKFTAYESTCRVRLLHPIRTPGKDDYRLDLACDNEGEPSRETEFVNVIGRDQLVVESGSLVNPTKLYRCGR</sequence>
<evidence type="ECO:0000313" key="3">
    <source>
        <dbReference type="Proteomes" id="UP000004382"/>
    </source>
</evidence>
<dbReference type="AlphaFoldDB" id="H1KBT8"/>
<protein>
    <recommendedName>
        <fullName evidence="4">DUF3617 family protein</fullName>
    </recommendedName>
</protein>
<name>H1KBT8_METEX</name>
<proteinExistence type="predicted"/>
<keyword evidence="1" id="KW-0732">Signal</keyword>
<evidence type="ECO:0000256" key="1">
    <source>
        <dbReference type="SAM" id="SignalP"/>
    </source>
</evidence>
<evidence type="ECO:0000313" key="2">
    <source>
        <dbReference type="EMBL" id="EHP95108.1"/>
    </source>
</evidence>
<dbReference type="EMBL" id="AGJK01000001">
    <property type="protein sequence ID" value="EHP95108.1"/>
    <property type="molecule type" value="Genomic_DNA"/>
</dbReference>
<reference evidence="2 3" key="1">
    <citation type="submission" date="2011-09" db="EMBL/GenBank/DDBJ databases">
        <title>The draft genome of Methylobacterium extorquens DSM 13060.</title>
        <authorList>
            <consortium name="US DOE Joint Genome Institute (JGI-PGF)"/>
            <person name="Lucas S."/>
            <person name="Han J."/>
            <person name="Lapidus A."/>
            <person name="Cheng J.-F."/>
            <person name="Goodwin L."/>
            <person name="Pitluck S."/>
            <person name="Peters L."/>
            <person name="Land M.L."/>
            <person name="Hauser L."/>
            <person name="Koskimaki J."/>
            <person name="Halonen O."/>
            <person name="Pirttila A."/>
            <person name="Frank C."/>
            <person name="Woyke T.J."/>
        </authorList>
    </citation>
    <scope>NUCLEOTIDE SEQUENCE [LARGE SCALE GENOMIC DNA]</scope>
    <source>
        <strain evidence="2 3">DSM 13060</strain>
    </source>
</reference>